<dbReference type="Proteomes" id="UP000216107">
    <property type="component" value="Unassembled WGS sequence"/>
</dbReference>
<dbReference type="GO" id="GO:0019305">
    <property type="term" value="P:dTDP-rhamnose biosynthetic process"/>
    <property type="evidence" value="ECO:0007669"/>
    <property type="project" value="UniProtKB-UniPathway"/>
</dbReference>
<evidence type="ECO:0000259" key="7">
    <source>
        <dbReference type="Pfam" id="PF04321"/>
    </source>
</evidence>
<comment type="function">
    <text evidence="6">Catalyzes the reduction of dTDP-6-deoxy-L-lyxo-4-hexulose to yield dTDP-L-rhamnose.</text>
</comment>
<protein>
    <recommendedName>
        <fullName evidence="4 6">dTDP-4-dehydrorhamnose reductase</fullName>
        <ecNumber evidence="3 6">1.1.1.133</ecNumber>
    </recommendedName>
</protein>
<name>A0A272ERI7_9RHOO</name>
<reference evidence="8 11" key="1">
    <citation type="submission" date="2016-08" db="EMBL/GenBank/DDBJ databases">
        <title>Candidatus Dactylopiibacterium carminicum genome sequence.</title>
        <authorList>
            <person name="Ramirez-Puebla S.T."/>
            <person name="Ormeno-Orrillo E."/>
            <person name="Vera-Ponce De Leon A."/>
            <person name="Luis L."/>
            <person name="Sanchez-Flores A."/>
            <person name="Monica R."/>
            <person name="Martinez-Romero E."/>
        </authorList>
    </citation>
    <scope>NUCLEOTIDE SEQUENCE [LARGE SCALE GENOMIC DNA]</scope>
    <source>
        <strain evidence="8">END1</strain>
    </source>
</reference>
<keyword evidence="11" id="KW-1185">Reference proteome</keyword>
<dbReference type="InterPro" id="IPR005913">
    <property type="entry name" value="dTDP_dehydrorham_reduct"/>
</dbReference>
<dbReference type="Gene3D" id="3.40.50.720">
    <property type="entry name" value="NAD(P)-binding Rossmann-like Domain"/>
    <property type="match status" value="1"/>
</dbReference>
<evidence type="ECO:0000256" key="4">
    <source>
        <dbReference type="ARBA" id="ARBA00017099"/>
    </source>
</evidence>
<dbReference type="Gene3D" id="3.90.25.10">
    <property type="entry name" value="UDP-galactose 4-epimerase, domain 1"/>
    <property type="match status" value="1"/>
</dbReference>
<dbReference type="RefSeq" id="WP_095524977.1">
    <property type="nucleotide sequence ID" value="NZ_MDUX01000036.1"/>
</dbReference>
<dbReference type="NCBIfam" id="TIGR01214">
    <property type="entry name" value="rmlD"/>
    <property type="match status" value="1"/>
</dbReference>
<comment type="catalytic activity">
    <reaction evidence="5 6">
        <text>dTDP-beta-L-rhamnose + NADP(+) = dTDP-4-dehydro-beta-L-rhamnose + NADPH + H(+)</text>
        <dbReference type="Rhea" id="RHEA:21796"/>
        <dbReference type="ChEBI" id="CHEBI:15378"/>
        <dbReference type="ChEBI" id="CHEBI:57510"/>
        <dbReference type="ChEBI" id="CHEBI:57783"/>
        <dbReference type="ChEBI" id="CHEBI:58349"/>
        <dbReference type="ChEBI" id="CHEBI:62830"/>
        <dbReference type="EC" id="1.1.1.133"/>
    </reaction>
</comment>
<gene>
    <name evidence="8" type="ORF">BGI27_11245</name>
    <name evidence="9" type="ORF">CGU29_10405</name>
</gene>
<evidence type="ECO:0000256" key="2">
    <source>
        <dbReference type="ARBA" id="ARBA00010944"/>
    </source>
</evidence>
<evidence type="ECO:0000313" key="11">
    <source>
        <dbReference type="Proteomes" id="UP000623509"/>
    </source>
</evidence>
<comment type="similarity">
    <text evidence="2 6">Belongs to the dTDP-4-dehydrorhamnose reductase family.</text>
</comment>
<dbReference type="EC" id="1.1.1.133" evidence="3 6"/>
<feature type="domain" description="RmlD-like substrate binding" evidence="7">
    <location>
        <begin position="22"/>
        <end position="320"/>
    </location>
</feature>
<comment type="caution">
    <text evidence="9">The sequence shown here is derived from an EMBL/GenBank/DDBJ whole genome shotgun (WGS) entry which is preliminary data.</text>
</comment>
<dbReference type="EMBL" id="NMRN01000031">
    <property type="protein sequence ID" value="PAS92718.1"/>
    <property type="molecule type" value="Genomic_DNA"/>
</dbReference>
<dbReference type="PANTHER" id="PTHR10491">
    <property type="entry name" value="DTDP-4-DEHYDRORHAMNOSE REDUCTASE"/>
    <property type="match status" value="1"/>
</dbReference>
<evidence type="ECO:0000256" key="6">
    <source>
        <dbReference type="RuleBase" id="RU364082"/>
    </source>
</evidence>
<dbReference type="CDD" id="cd05254">
    <property type="entry name" value="dTDP_HR_like_SDR_e"/>
    <property type="match status" value="1"/>
</dbReference>
<dbReference type="SUPFAM" id="SSF51735">
    <property type="entry name" value="NAD(P)-binding Rossmann-fold domains"/>
    <property type="match status" value="1"/>
</dbReference>
<dbReference type="EMBL" id="MDUX01000036">
    <property type="protein sequence ID" value="KAF7598826.1"/>
    <property type="molecule type" value="Genomic_DNA"/>
</dbReference>
<evidence type="ECO:0000313" key="9">
    <source>
        <dbReference type="EMBL" id="PAS92718.1"/>
    </source>
</evidence>
<evidence type="ECO:0000256" key="5">
    <source>
        <dbReference type="ARBA" id="ARBA00048200"/>
    </source>
</evidence>
<dbReference type="GO" id="GO:0005829">
    <property type="term" value="C:cytosol"/>
    <property type="evidence" value="ECO:0007669"/>
    <property type="project" value="TreeGrafter"/>
</dbReference>
<dbReference type="InterPro" id="IPR029903">
    <property type="entry name" value="RmlD-like-bd"/>
</dbReference>
<dbReference type="InterPro" id="IPR036291">
    <property type="entry name" value="NAD(P)-bd_dom_sf"/>
</dbReference>
<sequence length="321" mass="34729">MTQHSALSTQHSAASGETPHPRILILGCSGQVGWELQRSLAPLGEVIALDYDSKDHCGDFSQPEAVAQTVHTLRPDVIVNSAAHTAVDKAESEVPFARLLNATAPGAVAQVAKEIGALLVHYSTDYVFDGSGDAPRDEAAPTGPLSVYGQTKLEGEQLILQSDCKHLIFRTSWVYAARGGNFAKTMLKLGAEREALKIINDQIGAPTGADLLADVTAHAVKQYLSTQSSVLRSDFPYGLYHCVAAGETNWYDYACFVFDQARQAGRELKVQEISPIPTSVYPTPATRPLNSRLDTTKLQQAFGLVLPDWKLGVARMIKEIL</sequence>
<evidence type="ECO:0000256" key="3">
    <source>
        <dbReference type="ARBA" id="ARBA00012929"/>
    </source>
</evidence>
<proteinExistence type="inferred from homology"/>
<dbReference type="NCBIfam" id="NF007440">
    <property type="entry name" value="PRK09987.1"/>
    <property type="match status" value="1"/>
</dbReference>
<dbReference type="PANTHER" id="PTHR10491:SF4">
    <property type="entry name" value="METHIONINE ADENOSYLTRANSFERASE 2 SUBUNIT BETA"/>
    <property type="match status" value="1"/>
</dbReference>
<organism evidence="9 10">
    <name type="scientific">Candidatus Dactylopiibacterium carminicum</name>
    <dbReference type="NCBI Taxonomy" id="857335"/>
    <lineage>
        <taxon>Bacteria</taxon>
        <taxon>Pseudomonadati</taxon>
        <taxon>Pseudomonadota</taxon>
        <taxon>Betaproteobacteria</taxon>
        <taxon>Rhodocyclales</taxon>
        <taxon>Rhodocyclaceae</taxon>
        <taxon>Candidatus Dactylopiibacterium</taxon>
    </lineage>
</organism>
<keyword evidence="6" id="KW-0560">Oxidoreductase</keyword>
<dbReference type="OrthoDB" id="9803892at2"/>
<evidence type="ECO:0000256" key="1">
    <source>
        <dbReference type="ARBA" id="ARBA00004781"/>
    </source>
</evidence>
<keyword evidence="6" id="KW-0521">NADP</keyword>
<dbReference type="Proteomes" id="UP000623509">
    <property type="component" value="Unassembled WGS sequence"/>
</dbReference>
<dbReference type="GO" id="GO:0008831">
    <property type="term" value="F:dTDP-4-dehydrorhamnose reductase activity"/>
    <property type="evidence" value="ECO:0007669"/>
    <property type="project" value="UniProtKB-EC"/>
</dbReference>
<comment type="pathway">
    <text evidence="1 6">Carbohydrate biosynthesis; dTDP-L-rhamnose biosynthesis.</text>
</comment>
<dbReference type="UniPathway" id="UPA00124"/>
<evidence type="ECO:0000313" key="8">
    <source>
        <dbReference type="EMBL" id="KAF7598826.1"/>
    </source>
</evidence>
<comment type="cofactor">
    <cofactor evidence="6">
        <name>Mg(2+)</name>
        <dbReference type="ChEBI" id="CHEBI:18420"/>
    </cofactor>
    <text evidence="6">Binds 1 Mg(2+) ion per monomer.</text>
</comment>
<dbReference type="Pfam" id="PF04321">
    <property type="entry name" value="RmlD_sub_bind"/>
    <property type="match status" value="1"/>
</dbReference>
<dbReference type="AlphaFoldDB" id="A0A272ERI7"/>
<evidence type="ECO:0000313" key="10">
    <source>
        <dbReference type="Proteomes" id="UP000216107"/>
    </source>
</evidence>
<accession>A0A272ERI7</accession>
<reference evidence="9 10" key="2">
    <citation type="submission" date="2017-07" db="EMBL/GenBank/DDBJ databases">
        <title>Candidatus Dactylopiibacterium carminicum, a nitrogen-fixing symbiont of the cochineal insect Dactylopius coccus and Dactylopius opuntiae (Hemiptera: Coccoidea: Dactylopiidae).</title>
        <authorList>
            <person name="Vera A."/>
        </authorList>
    </citation>
    <scope>NUCLEOTIDE SEQUENCE [LARGE SCALE GENOMIC DNA]</scope>
    <source>
        <strain evidence="9 10">NFDCM</strain>
    </source>
</reference>